<comment type="caution">
    <text evidence="2">The sequence shown here is derived from an EMBL/GenBank/DDBJ whole genome shotgun (WGS) entry which is preliminary data.</text>
</comment>
<accession>A0ABQ6H604</accession>
<reference evidence="2 3" key="1">
    <citation type="submission" date="2023-03" db="EMBL/GenBank/DDBJ databases">
        <title>Draft genome sequence of Thalassotalea eurytherma JCM 18482T.</title>
        <authorList>
            <person name="Sawabe T."/>
        </authorList>
    </citation>
    <scope>NUCLEOTIDE SEQUENCE [LARGE SCALE GENOMIC DNA]</scope>
    <source>
        <strain evidence="2 3">JCM 18482</strain>
    </source>
</reference>
<dbReference type="Pfam" id="PF12680">
    <property type="entry name" value="SnoaL_2"/>
    <property type="match status" value="1"/>
</dbReference>
<dbReference type="RefSeq" id="WP_284209055.1">
    <property type="nucleotide sequence ID" value="NZ_BSSU01000017.1"/>
</dbReference>
<dbReference type="Gene3D" id="3.10.450.50">
    <property type="match status" value="1"/>
</dbReference>
<keyword evidence="3" id="KW-1185">Reference proteome</keyword>
<evidence type="ECO:0000313" key="3">
    <source>
        <dbReference type="Proteomes" id="UP001157133"/>
    </source>
</evidence>
<sequence>MDTIQNTFITADETSNNGNLAHHGMPNWLQNFIDVYQRLGTDNLNLIDTIYHPQVTFKDPMHLVVGLDELKHYFDNIYTNLISCQFVIDEVIYKDNKAAVYWRMTFIHKKLNSADPITVEGHTKLIGEQDKVIYHRDYIDVGAMLYEHIPVLGRVIRYIKTRVQS</sequence>
<gene>
    <name evidence="2" type="ORF">theurythT_30360</name>
</gene>
<name>A0ABQ6H604_9GAMM</name>
<evidence type="ECO:0000259" key="1">
    <source>
        <dbReference type="Pfam" id="PF12680"/>
    </source>
</evidence>
<feature type="domain" description="SnoaL-like" evidence="1">
    <location>
        <begin position="35"/>
        <end position="122"/>
    </location>
</feature>
<protein>
    <submittedName>
        <fullName evidence="2">Transcriptional regulator</fullName>
    </submittedName>
</protein>
<dbReference type="InterPro" id="IPR037401">
    <property type="entry name" value="SnoaL-like"/>
</dbReference>
<dbReference type="Proteomes" id="UP001157133">
    <property type="component" value="Unassembled WGS sequence"/>
</dbReference>
<evidence type="ECO:0000313" key="2">
    <source>
        <dbReference type="EMBL" id="GLX83583.1"/>
    </source>
</evidence>
<proteinExistence type="predicted"/>
<dbReference type="InterPro" id="IPR032710">
    <property type="entry name" value="NTF2-like_dom_sf"/>
</dbReference>
<dbReference type="SUPFAM" id="SSF54427">
    <property type="entry name" value="NTF2-like"/>
    <property type="match status" value="1"/>
</dbReference>
<dbReference type="EMBL" id="BSSU01000017">
    <property type="protein sequence ID" value="GLX83583.1"/>
    <property type="molecule type" value="Genomic_DNA"/>
</dbReference>
<organism evidence="2 3">
    <name type="scientific">Thalassotalea eurytherma</name>
    <dbReference type="NCBI Taxonomy" id="1144278"/>
    <lineage>
        <taxon>Bacteria</taxon>
        <taxon>Pseudomonadati</taxon>
        <taxon>Pseudomonadota</taxon>
        <taxon>Gammaproteobacteria</taxon>
        <taxon>Alteromonadales</taxon>
        <taxon>Colwelliaceae</taxon>
        <taxon>Thalassotalea</taxon>
    </lineage>
</organism>